<organism evidence="1 2">
    <name type="scientific">Clostridium fallax</name>
    <dbReference type="NCBI Taxonomy" id="1533"/>
    <lineage>
        <taxon>Bacteria</taxon>
        <taxon>Bacillati</taxon>
        <taxon>Bacillota</taxon>
        <taxon>Clostridia</taxon>
        <taxon>Eubacteriales</taxon>
        <taxon>Clostridiaceae</taxon>
        <taxon>Clostridium</taxon>
    </lineage>
</organism>
<evidence type="ECO:0000313" key="2">
    <source>
        <dbReference type="Proteomes" id="UP000184035"/>
    </source>
</evidence>
<dbReference type="Pfam" id="PF09548">
    <property type="entry name" value="Spore_III_AB"/>
    <property type="match status" value="1"/>
</dbReference>
<name>A0A1M4XMP8_9CLOT</name>
<protein>
    <submittedName>
        <fullName evidence="1">Stage III sporulation protein AB</fullName>
    </submittedName>
</protein>
<dbReference type="RefSeq" id="WP_072896743.1">
    <property type="nucleotide sequence ID" value="NZ_FQVM01000019.1"/>
</dbReference>
<gene>
    <name evidence="1" type="ORF">SAMN05443638_11944</name>
</gene>
<keyword evidence="2" id="KW-1185">Reference proteome</keyword>
<proteinExistence type="predicted"/>
<dbReference type="PIRSF" id="PIRSF021435">
    <property type="entry name" value="SpoIIIAB"/>
    <property type="match status" value="1"/>
</dbReference>
<dbReference type="AlphaFoldDB" id="A0A1M4XMP8"/>
<dbReference type="InterPro" id="IPR014198">
    <property type="entry name" value="Spore_III_AB"/>
</dbReference>
<sequence length="172" mass="20087">MIKYVFLALIFILTTYIGSIYGSTFKKRLVQLKNLEDSLMTLEHQITYVMTPLPDGIKYIAEKSKKPLQDYYMEVYKIIESGRADSPYEAFVTAYDKEKNNLNLKEEDMEIVFDFGKNLGQTSVEGQQKIFTLILERIKKQIKFKEEECVKNEKLYKYLGVCSGIMIVIFLI</sequence>
<dbReference type="NCBIfam" id="TIGR02833">
    <property type="entry name" value="spore_III_AB"/>
    <property type="match status" value="1"/>
</dbReference>
<dbReference type="OrthoDB" id="1957909at2"/>
<reference evidence="1 2" key="1">
    <citation type="submission" date="2016-11" db="EMBL/GenBank/DDBJ databases">
        <authorList>
            <person name="Jaros S."/>
            <person name="Januszkiewicz K."/>
            <person name="Wedrychowicz H."/>
        </authorList>
    </citation>
    <scope>NUCLEOTIDE SEQUENCE [LARGE SCALE GENOMIC DNA]</scope>
    <source>
        <strain evidence="1 2">DSM 2631</strain>
    </source>
</reference>
<dbReference type="Proteomes" id="UP000184035">
    <property type="component" value="Unassembled WGS sequence"/>
</dbReference>
<accession>A0A1M4XMP8</accession>
<dbReference type="EMBL" id="FQVM01000019">
    <property type="protein sequence ID" value="SHE94864.1"/>
    <property type="molecule type" value="Genomic_DNA"/>
</dbReference>
<evidence type="ECO:0000313" key="1">
    <source>
        <dbReference type="EMBL" id="SHE94864.1"/>
    </source>
</evidence>
<dbReference type="STRING" id="1533.SAMN05443638_11944"/>